<evidence type="ECO:0000313" key="2">
    <source>
        <dbReference type="Proteomes" id="UP000011980"/>
    </source>
</evidence>
<protein>
    <submittedName>
        <fullName evidence="1">Uncharacterized protein</fullName>
    </submittedName>
</protein>
<accession>M6F445</accession>
<name>M6F445_9LEPT</name>
<dbReference type="PATRIC" id="fig|1240687.3.peg.2919"/>
<dbReference type="AlphaFoldDB" id="M6F445"/>
<dbReference type="EMBL" id="ANCE01000142">
    <property type="protein sequence ID" value="EMK23538.1"/>
    <property type="molecule type" value="Genomic_DNA"/>
</dbReference>
<proteinExistence type="predicted"/>
<dbReference type="Proteomes" id="UP000011980">
    <property type="component" value="Unassembled WGS sequence"/>
</dbReference>
<comment type="caution">
    <text evidence="1">The sequence shown here is derived from an EMBL/GenBank/DDBJ whole genome shotgun (WGS) entry which is preliminary data.</text>
</comment>
<organism evidence="1 2">
    <name type="scientific">Leptospira kirschneri serovar Bulgarica str. Nikolaevo</name>
    <dbReference type="NCBI Taxonomy" id="1240687"/>
    <lineage>
        <taxon>Bacteria</taxon>
        <taxon>Pseudomonadati</taxon>
        <taxon>Spirochaetota</taxon>
        <taxon>Spirochaetia</taxon>
        <taxon>Leptospirales</taxon>
        <taxon>Leptospiraceae</taxon>
        <taxon>Leptospira</taxon>
    </lineage>
</organism>
<gene>
    <name evidence="1" type="ORF">LEP1GSC008_1105</name>
</gene>
<evidence type="ECO:0000313" key="1">
    <source>
        <dbReference type="EMBL" id="EMK23538.1"/>
    </source>
</evidence>
<reference evidence="1 2" key="1">
    <citation type="submission" date="2013-01" db="EMBL/GenBank/DDBJ databases">
        <authorList>
            <person name="Harkins D.M."/>
            <person name="Durkin A.S."/>
            <person name="Brinkac L.M."/>
            <person name="Haft D.H."/>
            <person name="Selengut J.D."/>
            <person name="Sanka R."/>
            <person name="DePew J."/>
            <person name="Purushe J."/>
            <person name="Galloway R.L."/>
            <person name="Vinetz J.M."/>
            <person name="Sutton G.G."/>
            <person name="Nierman W.C."/>
            <person name="Fouts D.E."/>
        </authorList>
    </citation>
    <scope>NUCLEOTIDE SEQUENCE [LARGE SCALE GENOMIC DNA]</scope>
    <source>
        <strain evidence="1 2">Nikolaevo</strain>
    </source>
</reference>
<sequence>MFIHFQSIIYSKYYKNLGTTTGSQKYRQISNYLQNANLQF</sequence>